<evidence type="ECO:0000256" key="3">
    <source>
        <dbReference type="SAM" id="MobiDB-lite"/>
    </source>
</evidence>
<proteinExistence type="predicted"/>
<evidence type="ECO:0000256" key="1">
    <source>
        <dbReference type="ARBA" id="ARBA00004123"/>
    </source>
</evidence>
<dbReference type="GO" id="GO:0003677">
    <property type="term" value="F:DNA binding"/>
    <property type="evidence" value="ECO:0007669"/>
    <property type="project" value="InterPro"/>
</dbReference>
<feature type="region of interest" description="Disordered" evidence="3">
    <location>
        <begin position="340"/>
        <end position="366"/>
    </location>
</feature>
<dbReference type="PANTHER" id="PTHR31001:SF85">
    <property type="entry name" value="ZN(II)2CYS6 TRANSCRIPTION FACTOR (EUROFUNG)"/>
    <property type="match status" value="1"/>
</dbReference>
<protein>
    <submittedName>
        <fullName evidence="5">Fungal specific transcription factor domain-containing protein</fullName>
    </submittedName>
</protein>
<evidence type="ECO:0000256" key="2">
    <source>
        <dbReference type="ARBA" id="ARBA00023242"/>
    </source>
</evidence>
<sequence>MGLHRDGELLGLSPFETEIRRRIWWQIIMLETKYAVLAGFCDTLLPPNWDTKLPSNVNDADLLPGSSEPVKSREGATEMAFCLMLYESRAFFCDNPVPEFEAVILGGGNVSTESSKRFAGQSLEKYRLIVDQYEERLAGVEKRYTNPTAGGIHLVASKIRSLTAQRMRDMILHAREPWDEKVDGQSSQQSFFRAWVISFESDVNWYDTIDDKFTWYLKLHFQADAFSVMIELLQWQPVGTLVDRAWKVIDRLYDYHHEMYDMGKRDNFQRAENLLAGWSRRELAFRNLGISCDTPFVVARLRTLEVFRQHQSSLPLEQWPASAPDATLFPGLGASDFETFDGGLPPSSGGPAFGQWSNATSGPHAL</sequence>
<keyword evidence="6" id="KW-1185">Reference proteome</keyword>
<gene>
    <name evidence="5" type="ORF">CI238_02824</name>
</gene>
<organism evidence="5 6">
    <name type="scientific">Colletotrichum incanum</name>
    <name type="common">Soybean anthracnose fungus</name>
    <dbReference type="NCBI Taxonomy" id="1573173"/>
    <lineage>
        <taxon>Eukaryota</taxon>
        <taxon>Fungi</taxon>
        <taxon>Dikarya</taxon>
        <taxon>Ascomycota</taxon>
        <taxon>Pezizomycotina</taxon>
        <taxon>Sordariomycetes</taxon>
        <taxon>Hypocreomycetidae</taxon>
        <taxon>Glomerellales</taxon>
        <taxon>Glomerellaceae</taxon>
        <taxon>Colletotrichum</taxon>
        <taxon>Colletotrichum spaethianum species complex</taxon>
    </lineage>
</organism>
<dbReference type="AlphaFoldDB" id="A0A161WDY7"/>
<dbReference type="GO" id="GO:0005634">
    <property type="term" value="C:nucleus"/>
    <property type="evidence" value="ECO:0007669"/>
    <property type="project" value="UniProtKB-SubCell"/>
</dbReference>
<accession>A0A161WDY7</accession>
<dbReference type="Proteomes" id="UP000076584">
    <property type="component" value="Unassembled WGS sequence"/>
</dbReference>
<comment type="caution">
    <text evidence="5">The sequence shown here is derived from an EMBL/GenBank/DDBJ whole genome shotgun (WGS) entry which is preliminary data.</text>
</comment>
<dbReference type="InterPro" id="IPR050613">
    <property type="entry name" value="Sec_Metabolite_Reg"/>
</dbReference>
<feature type="domain" description="Xylanolytic transcriptional activator regulatory" evidence="4">
    <location>
        <begin position="1"/>
        <end position="63"/>
    </location>
</feature>
<evidence type="ECO:0000313" key="5">
    <source>
        <dbReference type="EMBL" id="KZL82568.1"/>
    </source>
</evidence>
<dbReference type="InterPro" id="IPR007219">
    <property type="entry name" value="XnlR_reg_dom"/>
</dbReference>
<dbReference type="EMBL" id="LFIW01001380">
    <property type="protein sequence ID" value="KZL82568.1"/>
    <property type="molecule type" value="Genomic_DNA"/>
</dbReference>
<evidence type="ECO:0000313" key="6">
    <source>
        <dbReference type="Proteomes" id="UP000076584"/>
    </source>
</evidence>
<dbReference type="STRING" id="1573173.A0A161WDY7"/>
<reference evidence="5 6" key="1">
    <citation type="submission" date="2015-06" db="EMBL/GenBank/DDBJ databases">
        <title>Survival trade-offs in plant roots during colonization by closely related pathogenic and mutualistic fungi.</title>
        <authorList>
            <person name="Hacquard S."/>
            <person name="Kracher B."/>
            <person name="Hiruma K."/>
            <person name="Weinman A."/>
            <person name="Muench P."/>
            <person name="Garrido Oter R."/>
            <person name="Ver Loren van Themaat E."/>
            <person name="Dallerey J.-F."/>
            <person name="Damm U."/>
            <person name="Henrissat B."/>
            <person name="Lespinet O."/>
            <person name="Thon M."/>
            <person name="Kemen E."/>
            <person name="McHardy A.C."/>
            <person name="Schulze-Lefert P."/>
            <person name="O'Connell R.J."/>
        </authorList>
    </citation>
    <scope>NUCLEOTIDE SEQUENCE [LARGE SCALE GENOMIC DNA]</scope>
    <source>
        <strain evidence="5 6">MAFF 238704</strain>
    </source>
</reference>
<dbReference type="GO" id="GO:0008270">
    <property type="term" value="F:zinc ion binding"/>
    <property type="evidence" value="ECO:0007669"/>
    <property type="project" value="InterPro"/>
</dbReference>
<dbReference type="CDD" id="cd12148">
    <property type="entry name" value="fungal_TF_MHR"/>
    <property type="match status" value="1"/>
</dbReference>
<dbReference type="Pfam" id="PF04082">
    <property type="entry name" value="Fungal_trans"/>
    <property type="match status" value="1"/>
</dbReference>
<keyword evidence="2" id="KW-0539">Nucleus</keyword>
<evidence type="ECO:0000259" key="4">
    <source>
        <dbReference type="Pfam" id="PF04082"/>
    </source>
</evidence>
<name>A0A161WDY7_COLIC</name>
<dbReference type="GO" id="GO:0006351">
    <property type="term" value="P:DNA-templated transcription"/>
    <property type="evidence" value="ECO:0007669"/>
    <property type="project" value="InterPro"/>
</dbReference>
<dbReference type="PANTHER" id="PTHR31001">
    <property type="entry name" value="UNCHARACTERIZED TRANSCRIPTIONAL REGULATORY PROTEIN"/>
    <property type="match status" value="1"/>
</dbReference>
<comment type="subcellular location">
    <subcellularLocation>
        <location evidence="1">Nucleus</location>
    </subcellularLocation>
</comment>
<feature type="compositionally biased region" description="Polar residues" evidence="3">
    <location>
        <begin position="355"/>
        <end position="366"/>
    </location>
</feature>